<dbReference type="EMBL" id="JAGTJR010000013">
    <property type="protein sequence ID" value="KAH7050072.1"/>
    <property type="molecule type" value="Genomic_DNA"/>
</dbReference>
<reference evidence="2 3" key="1">
    <citation type="journal article" date="2021" name="Nat. Commun.">
        <title>Genetic determinants of endophytism in the Arabidopsis root mycobiome.</title>
        <authorList>
            <person name="Mesny F."/>
            <person name="Miyauchi S."/>
            <person name="Thiergart T."/>
            <person name="Pickel B."/>
            <person name="Atanasova L."/>
            <person name="Karlsson M."/>
            <person name="Huettel B."/>
            <person name="Barry K.W."/>
            <person name="Haridas S."/>
            <person name="Chen C."/>
            <person name="Bauer D."/>
            <person name="Andreopoulos W."/>
            <person name="Pangilinan J."/>
            <person name="LaButti K."/>
            <person name="Riley R."/>
            <person name="Lipzen A."/>
            <person name="Clum A."/>
            <person name="Drula E."/>
            <person name="Henrissat B."/>
            <person name="Kohler A."/>
            <person name="Grigoriev I.V."/>
            <person name="Martin F.M."/>
            <person name="Hacquard S."/>
        </authorList>
    </citation>
    <scope>NUCLEOTIDE SEQUENCE [LARGE SCALE GENOMIC DNA]</scope>
    <source>
        <strain evidence="2 3">MPI-SDFR-AT-0080</strain>
    </source>
</reference>
<name>A0ABQ8GCY7_9PEZI</name>
<proteinExistence type="predicted"/>
<evidence type="ECO:0008006" key="4">
    <source>
        <dbReference type="Google" id="ProtNLM"/>
    </source>
</evidence>
<comment type="caution">
    <text evidence="2">The sequence shown here is derived from an EMBL/GenBank/DDBJ whole genome shotgun (WGS) entry which is preliminary data.</text>
</comment>
<evidence type="ECO:0000313" key="3">
    <source>
        <dbReference type="Proteomes" id="UP000774617"/>
    </source>
</evidence>
<keyword evidence="3" id="KW-1185">Reference proteome</keyword>
<dbReference type="Proteomes" id="UP000774617">
    <property type="component" value="Unassembled WGS sequence"/>
</dbReference>
<gene>
    <name evidence="2" type="ORF">B0J12DRAFT_699481</name>
</gene>
<keyword evidence="1" id="KW-0732">Signal</keyword>
<evidence type="ECO:0000313" key="2">
    <source>
        <dbReference type="EMBL" id="KAH7050072.1"/>
    </source>
</evidence>
<protein>
    <recommendedName>
        <fullName evidence="4">Hydrophobin</fullName>
    </recommendedName>
</protein>
<accession>A0ABQ8GCY7</accession>
<feature type="chain" id="PRO_5045239643" description="Hydrophobin" evidence="1">
    <location>
        <begin position="17"/>
        <end position="108"/>
    </location>
</feature>
<sequence>MRFTIVALIPSLLVMANPIADSAADNPPAGVAPMDIGESDIMVPGLHCGFTRLENCAAGIGFLGANCLFAALLRNPRQLTFCLSQLSANQKSSFPDCFCCIGESQYCH</sequence>
<evidence type="ECO:0000256" key="1">
    <source>
        <dbReference type="SAM" id="SignalP"/>
    </source>
</evidence>
<organism evidence="2 3">
    <name type="scientific">Macrophomina phaseolina</name>
    <dbReference type="NCBI Taxonomy" id="35725"/>
    <lineage>
        <taxon>Eukaryota</taxon>
        <taxon>Fungi</taxon>
        <taxon>Dikarya</taxon>
        <taxon>Ascomycota</taxon>
        <taxon>Pezizomycotina</taxon>
        <taxon>Dothideomycetes</taxon>
        <taxon>Dothideomycetes incertae sedis</taxon>
        <taxon>Botryosphaeriales</taxon>
        <taxon>Botryosphaeriaceae</taxon>
        <taxon>Macrophomina</taxon>
    </lineage>
</organism>
<feature type="signal peptide" evidence="1">
    <location>
        <begin position="1"/>
        <end position="16"/>
    </location>
</feature>